<comment type="subcellular location">
    <subcellularLocation>
        <location evidence="1">Nucleus</location>
    </subcellularLocation>
</comment>
<feature type="region of interest" description="Disordered" evidence="5">
    <location>
        <begin position="741"/>
        <end position="794"/>
    </location>
</feature>
<dbReference type="GO" id="GO:0051315">
    <property type="term" value="P:attachment of mitotic spindle microtubules to kinetochore"/>
    <property type="evidence" value="ECO:0007669"/>
    <property type="project" value="TreeGrafter"/>
</dbReference>
<dbReference type="GO" id="GO:0019237">
    <property type="term" value="F:centromeric DNA binding"/>
    <property type="evidence" value="ECO:0007669"/>
    <property type="project" value="InterPro"/>
</dbReference>
<dbReference type="AlphaFoldDB" id="A0AAD5SST9"/>
<dbReference type="GO" id="GO:0005634">
    <property type="term" value="C:nucleus"/>
    <property type="evidence" value="ECO:0007669"/>
    <property type="project" value="UniProtKB-SubCell"/>
</dbReference>
<feature type="domain" description="Mif2/CENP-C cupin" evidence="6">
    <location>
        <begin position="916"/>
        <end position="1001"/>
    </location>
</feature>
<feature type="region of interest" description="Disordered" evidence="5">
    <location>
        <begin position="363"/>
        <end position="393"/>
    </location>
</feature>
<dbReference type="EMBL" id="JADGJH010002652">
    <property type="protein sequence ID" value="KAJ3095905.1"/>
    <property type="molecule type" value="Genomic_DNA"/>
</dbReference>
<dbReference type="Proteomes" id="UP001211907">
    <property type="component" value="Unassembled WGS sequence"/>
</dbReference>
<keyword evidence="4" id="KW-0539">Nucleus</keyword>
<organism evidence="7 8">
    <name type="scientific">Physocladia obscura</name>
    <dbReference type="NCBI Taxonomy" id="109957"/>
    <lineage>
        <taxon>Eukaryota</taxon>
        <taxon>Fungi</taxon>
        <taxon>Fungi incertae sedis</taxon>
        <taxon>Chytridiomycota</taxon>
        <taxon>Chytridiomycota incertae sedis</taxon>
        <taxon>Chytridiomycetes</taxon>
        <taxon>Chytridiales</taxon>
        <taxon>Chytriomycetaceae</taxon>
        <taxon>Physocladia</taxon>
    </lineage>
</organism>
<comment type="caution">
    <text evidence="7">The sequence shown here is derived from an EMBL/GenBank/DDBJ whole genome shotgun (WGS) entry which is preliminary data.</text>
</comment>
<evidence type="ECO:0000256" key="2">
    <source>
        <dbReference type="ARBA" id="ARBA00010291"/>
    </source>
</evidence>
<feature type="compositionally biased region" description="Polar residues" evidence="5">
    <location>
        <begin position="411"/>
        <end position="423"/>
    </location>
</feature>
<dbReference type="PANTHER" id="PTHR16684">
    <property type="entry name" value="CENTROMERE PROTEIN C"/>
    <property type="match status" value="1"/>
</dbReference>
<keyword evidence="8" id="KW-1185">Reference proteome</keyword>
<evidence type="ECO:0000313" key="8">
    <source>
        <dbReference type="Proteomes" id="UP001211907"/>
    </source>
</evidence>
<evidence type="ECO:0000256" key="1">
    <source>
        <dbReference type="ARBA" id="ARBA00004123"/>
    </source>
</evidence>
<proteinExistence type="inferred from homology"/>
<name>A0AAD5SST9_9FUNG</name>
<feature type="region of interest" description="Disordered" evidence="5">
    <location>
        <begin position="1021"/>
        <end position="1076"/>
    </location>
</feature>
<dbReference type="GO" id="GO:0051455">
    <property type="term" value="P:spindle attachment to meiosis I kinetochore"/>
    <property type="evidence" value="ECO:0007669"/>
    <property type="project" value="TreeGrafter"/>
</dbReference>
<feature type="region of interest" description="Disordered" evidence="5">
    <location>
        <begin position="410"/>
        <end position="472"/>
    </location>
</feature>
<evidence type="ECO:0000259" key="6">
    <source>
        <dbReference type="Pfam" id="PF11699"/>
    </source>
</evidence>
<evidence type="ECO:0000256" key="5">
    <source>
        <dbReference type="SAM" id="MobiDB-lite"/>
    </source>
</evidence>
<feature type="compositionally biased region" description="Basic and acidic residues" evidence="5">
    <location>
        <begin position="1038"/>
        <end position="1052"/>
    </location>
</feature>
<protein>
    <recommendedName>
        <fullName evidence="6">Mif2/CENP-C cupin domain-containing protein</fullName>
    </recommendedName>
</protein>
<feature type="region of interest" description="Disordered" evidence="5">
    <location>
        <begin position="1"/>
        <end position="60"/>
    </location>
</feature>
<dbReference type="InterPro" id="IPR028386">
    <property type="entry name" value="CENP-C/Mif2/cnp3"/>
</dbReference>
<feature type="compositionally biased region" description="Low complexity" evidence="5">
    <location>
        <begin position="779"/>
        <end position="788"/>
    </location>
</feature>
<feature type="compositionally biased region" description="Basic and acidic residues" evidence="5">
    <location>
        <begin position="647"/>
        <end position="657"/>
    </location>
</feature>
<reference evidence="7" key="1">
    <citation type="submission" date="2020-05" db="EMBL/GenBank/DDBJ databases">
        <title>Phylogenomic resolution of chytrid fungi.</title>
        <authorList>
            <person name="Stajich J.E."/>
            <person name="Amses K."/>
            <person name="Simmons R."/>
            <person name="Seto K."/>
            <person name="Myers J."/>
            <person name="Bonds A."/>
            <person name="Quandt C.A."/>
            <person name="Barry K."/>
            <person name="Liu P."/>
            <person name="Grigoriev I."/>
            <person name="Longcore J.E."/>
            <person name="James T.Y."/>
        </authorList>
    </citation>
    <scope>NUCLEOTIDE SEQUENCE</scope>
    <source>
        <strain evidence="7">JEL0513</strain>
    </source>
</reference>
<evidence type="ECO:0000256" key="3">
    <source>
        <dbReference type="ARBA" id="ARBA00023125"/>
    </source>
</evidence>
<dbReference type="InterPro" id="IPR014710">
    <property type="entry name" value="RmlC-like_jellyroll"/>
</dbReference>
<keyword evidence="3" id="KW-0238">DNA-binding</keyword>
<feature type="compositionally biased region" description="Basic and acidic residues" evidence="5">
    <location>
        <begin position="577"/>
        <end position="593"/>
    </location>
</feature>
<feature type="compositionally biased region" description="Basic and acidic residues" evidence="5">
    <location>
        <begin position="1059"/>
        <end position="1068"/>
    </location>
</feature>
<feature type="compositionally biased region" description="Polar residues" evidence="5">
    <location>
        <begin position="458"/>
        <end position="469"/>
    </location>
</feature>
<evidence type="ECO:0000313" key="7">
    <source>
        <dbReference type="EMBL" id="KAJ3095905.1"/>
    </source>
</evidence>
<gene>
    <name evidence="7" type="ORF">HK100_005699</name>
</gene>
<dbReference type="Gene3D" id="2.60.120.10">
    <property type="entry name" value="Jelly Rolls"/>
    <property type="match status" value="1"/>
</dbReference>
<comment type="similarity">
    <text evidence="2">Belongs to the CENP-C/MIF2 family.</text>
</comment>
<feature type="compositionally biased region" description="Acidic residues" evidence="5">
    <location>
        <begin position="689"/>
        <end position="698"/>
    </location>
</feature>
<feature type="compositionally biased region" description="Basic and acidic residues" evidence="5">
    <location>
        <begin position="764"/>
        <end position="777"/>
    </location>
</feature>
<sequence length="1076" mass="120146">MLTTNIENGDGDDEAQQPPVSRQRIIQPRNRPNKYLDIGVRGRKTGWVPPTDLPADANPEDYFRDLDSEPEDTVEVSFNEPEYQPEYLEQFHPHQQEQEHYRLHHRRETMLNSRPASPEYLPSTAKTQNLHPQFSSAHKLQKFSNSKPITPIPQYQQLRARDQDSPAEVFRKSTLLHRSPVAPSNSYQRIKAFNQQQVADPFETDYGIDEYANDPYEFSEPIPAQKSFNRRHSEIPAVSRRQLLIQQQTHSNPRRESMAPQSGYQNNEVSFRESFAGHATSSPKHQVFRNSTEVYDEQGPFDYDDLSGPSNGTHHSVPFVQRPFNTTPVTAAAQHRQQQQFQQPGSIRPNLQQQRIPIAISARKTSSYGDNSSSMNYNRLQAHHPQNSPRNANTDNLEVEEYESHLRFSVPRTQLPISANRAKSSGGGGPSNLPTTPARIVSKNGTNETDNIAPPRPGNSSKTQLQSHQLKAKQARYEDADEYDEEMQNGHHKNFKNGGSITPVPAAAVPNGSISVTTPTFAMKKTVAVKATPSPKAIPVVTPNSTGNITSDTIGGKHRKSKLGEIVVTVDSQPEIQKNKSHEEEAKENENQNKETVIMSSSKDPAWAYPLHHKDPEYVFAVTSSAKKDKRPIQGSSSARKSPSPNTREEIQKRATDYESSPNNGCLQEEQHYDSDDGYNNNENGYNIDTEEPESIDEVGENGNMKRYESEIYGGNIVVEESDGAEDPESDAIVNVEKIATSSKSPATKSKAAPKAKVQSGAESAKKRALVDSENEKQAVSSSSSSAPAKKKPKVVRAKPLAVVNEEFGRSKRHRVAPLQYWANEKADYSMRRDEATGTMLPEFVGIIKTETPEEPAIYKKYYKSRASSYRKKKERIVLESPVMPVMNIETKQEEELHLVFTEDMLEPQVVHGENFQFQRLFNVKDVCGSGIVVLPKNGVKPNKSAGSSAVVIYVICGKVRVLLHRNKFEVGEGTHILVPPGNQFGMENIGNEESRLLIVQTRKKLDSSSTSAFEISEQIGTASEQLPTPAKTVKKSTVKEITQDAKIESAKTKGKKSMIAEEKEQKNGKRTGKSK</sequence>
<dbReference type="GO" id="GO:0051382">
    <property type="term" value="P:kinetochore assembly"/>
    <property type="evidence" value="ECO:0007669"/>
    <property type="project" value="InterPro"/>
</dbReference>
<dbReference type="GO" id="GO:0000776">
    <property type="term" value="C:kinetochore"/>
    <property type="evidence" value="ECO:0007669"/>
    <property type="project" value="InterPro"/>
</dbReference>
<dbReference type="SUPFAM" id="SSF51182">
    <property type="entry name" value="RmlC-like cupins"/>
    <property type="match status" value="1"/>
</dbReference>
<evidence type="ECO:0000256" key="4">
    <source>
        <dbReference type="ARBA" id="ARBA00023242"/>
    </source>
</evidence>
<feature type="compositionally biased region" description="Low complexity" evidence="5">
    <location>
        <begin position="678"/>
        <end position="687"/>
    </location>
</feature>
<feature type="region of interest" description="Disordered" evidence="5">
    <location>
        <begin position="625"/>
        <end position="698"/>
    </location>
</feature>
<dbReference type="InterPro" id="IPR011051">
    <property type="entry name" value="RmlC_Cupin_sf"/>
</dbReference>
<dbReference type="PANTHER" id="PTHR16684:SF11">
    <property type="entry name" value="CENTROMERE PROTEIN C"/>
    <property type="match status" value="1"/>
</dbReference>
<feature type="compositionally biased region" description="Low complexity" evidence="5">
    <location>
        <begin position="741"/>
        <end position="757"/>
    </location>
</feature>
<feature type="compositionally biased region" description="Polar residues" evidence="5">
    <location>
        <begin position="634"/>
        <end position="646"/>
    </location>
</feature>
<accession>A0AAD5SST9</accession>
<feature type="region of interest" description="Disordered" evidence="5">
    <location>
        <begin position="570"/>
        <end position="594"/>
    </location>
</feature>
<dbReference type="InterPro" id="IPR025974">
    <property type="entry name" value="Mif2/CENP-C_cupin"/>
</dbReference>
<dbReference type="Pfam" id="PF11699">
    <property type="entry name" value="CENP-C_C"/>
    <property type="match status" value="1"/>
</dbReference>